<dbReference type="AlphaFoldDB" id="A0A9X1ZHK2"/>
<feature type="domain" description="Solute-binding protein family 3/N-terminal" evidence="1">
    <location>
        <begin position="35"/>
        <end position="241"/>
    </location>
</feature>
<dbReference type="Gene3D" id="3.40.190.10">
    <property type="entry name" value="Periplasmic binding protein-like II"/>
    <property type="match status" value="2"/>
</dbReference>
<dbReference type="Pfam" id="PF00497">
    <property type="entry name" value="SBP_bac_3"/>
    <property type="match status" value="1"/>
</dbReference>
<dbReference type="SUPFAM" id="SSF53850">
    <property type="entry name" value="Periplasmic binding protein-like II"/>
    <property type="match status" value="1"/>
</dbReference>
<keyword evidence="3" id="KW-1185">Reference proteome</keyword>
<organism evidence="2 3">
    <name type="scientific">Shewanella gaetbuli</name>
    <dbReference type="NCBI Taxonomy" id="220752"/>
    <lineage>
        <taxon>Bacteria</taxon>
        <taxon>Pseudomonadati</taxon>
        <taxon>Pseudomonadota</taxon>
        <taxon>Gammaproteobacteria</taxon>
        <taxon>Alteromonadales</taxon>
        <taxon>Shewanellaceae</taxon>
        <taxon>Shewanella</taxon>
    </lineage>
</organism>
<evidence type="ECO:0000313" key="2">
    <source>
        <dbReference type="EMBL" id="MCL1141863.1"/>
    </source>
</evidence>
<gene>
    <name evidence="2" type="ORF">L2672_04000</name>
</gene>
<dbReference type="EMBL" id="JAKIKP010000002">
    <property type="protein sequence ID" value="MCL1141863.1"/>
    <property type="molecule type" value="Genomic_DNA"/>
</dbReference>
<evidence type="ECO:0000313" key="3">
    <source>
        <dbReference type="Proteomes" id="UP001139333"/>
    </source>
</evidence>
<accession>A0A9X1ZHK2</accession>
<evidence type="ECO:0000259" key="1">
    <source>
        <dbReference type="Pfam" id="PF00497"/>
    </source>
</evidence>
<name>A0A9X1ZHK2_9GAMM</name>
<dbReference type="InterPro" id="IPR001638">
    <property type="entry name" value="Solute-binding_3/MltF_N"/>
</dbReference>
<proteinExistence type="predicted"/>
<sequence length="250" mass="28309">MKPLINIMLFVIMLALPGASWAEVVLKYNMNASSSWVPYYIPNNPDEPGILGEIMPQIIALANIKTEKHNFPPKRTNQALETGLLDFDIVSPSWFPHGDMGELFVQSKAIIDIQENIIVLPQNAQNWTDINQIKGQKIGTVRGYLYHDDDVFTRVDFLSERELVKALHKQRIEVAISGDLPALYWAKQLNLDISLAAIHSKGVLVMRLRKEHQHLMPKIDAAIDTLTADGTVQRIIDKYTNQEVFKLNAQ</sequence>
<reference evidence="2" key="1">
    <citation type="submission" date="2022-01" db="EMBL/GenBank/DDBJ databases">
        <title>Whole genome-based taxonomy of the Shewanellaceae.</title>
        <authorList>
            <person name="Martin-Rodriguez A.J."/>
        </authorList>
    </citation>
    <scope>NUCLEOTIDE SEQUENCE</scope>
    <source>
        <strain evidence="2">DSM 16422</strain>
    </source>
</reference>
<comment type="caution">
    <text evidence="2">The sequence shown here is derived from an EMBL/GenBank/DDBJ whole genome shotgun (WGS) entry which is preliminary data.</text>
</comment>
<dbReference type="Proteomes" id="UP001139333">
    <property type="component" value="Unassembled WGS sequence"/>
</dbReference>
<protein>
    <submittedName>
        <fullName evidence="2">Transporter substrate-binding domain-containing protein</fullName>
    </submittedName>
</protein>